<dbReference type="InterPro" id="IPR008906">
    <property type="entry name" value="HATC_C_dom"/>
</dbReference>
<dbReference type="PANTHER" id="PTHR46289:SF17">
    <property type="entry name" value="HAT C-TERMINAL DIMERISATION DOMAIN-CONTAINING PROTEIN"/>
    <property type="match status" value="1"/>
</dbReference>
<dbReference type="AlphaFoldDB" id="A0A8B8F8Q1"/>
<dbReference type="InterPro" id="IPR006580">
    <property type="entry name" value="Znf_TTF"/>
</dbReference>
<dbReference type="GO" id="GO:0046983">
    <property type="term" value="F:protein dimerization activity"/>
    <property type="evidence" value="ECO:0007669"/>
    <property type="project" value="InterPro"/>
</dbReference>
<gene>
    <name evidence="3" type="primary">LOC112680748</name>
</gene>
<dbReference type="InterPro" id="IPR025398">
    <property type="entry name" value="DUF4371"/>
</dbReference>
<dbReference type="InterPro" id="IPR012337">
    <property type="entry name" value="RNaseH-like_sf"/>
</dbReference>
<protein>
    <submittedName>
        <fullName evidence="3">Uncharacterized protein LOC112680748</fullName>
    </submittedName>
</protein>
<dbReference type="RefSeq" id="XP_025406722.1">
    <property type="nucleotide sequence ID" value="XM_025550937.1"/>
</dbReference>
<dbReference type="SUPFAM" id="SSF53098">
    <property type="entry name" value="Ribonuclease H-like"/>
    <property type="match status" value="1"/>
</dbReference>
<reference evidence="3" key="1">
    <citation type="submission" date="2025-08" db="UniProtKB">
        <authorList>
            <consortium name="RefSeq"/>
        </authorList>
    </citation>
    <scope>IDENTIFICATION</scope>
    <source>
        <tissue evidence="3">Whole body</tissue>
    </source>
</reference>
<dbReference type="Proteomes" id="UP000694846">
    <property type="component" value="Unplaced"/>
</dbReference>
<accession>A0A8B8F8Q1</accession>
<evidence type="ECO:0000259" key="1">
    <source>
        <dbReference type="SMART" id="SM00597"/>
    </source>
</evidence>
<dbReference type="Pfam" id="PF05699">
    <property type="entry name" value="Dimer_Tnp_hAT"/>
    <property type="match status" value="1"/>
</dbReference>
<dbReference type="GeneID" id="112680748"/>
<proteinExistence type="predicted"/>
<dbReference type="PANTHER" id="PTHR46289">
    <property type="entry name" value="52 KDA REPRESSOR OF THE INHIBITOR OF THE PROTEIN KINASE-LIKE PROTEIN-RELATED"/>
    <property type="match status" value="1"/>
</dbReference>
<feature type="domain" description="TTF-type" evidence="1">
    <location>
        <begin position="80"/>
        <end position="165"/>
    </location>
</feature>
<evidence type="ECO:0000313" key="2">
    <source>
        <dbReference type="Proteomes" id="UP000694846"/>
    </source>
</evidence>
<dbReference type="Pfam" id="PF14291">
    <property type="entry name" value="DUF4371"/>
    <property type="match status" value="1"/>
</dbReference>
<evidence type="ECO:0000313" key="3">
    <source>
        <dbReference type="RefSeq" id="XP_025406722.1"/>
    </source>
</evidence>
<dbReference type="SMART" id="SM00597">
    <property type="entry name" value="ZnF_TTF"/>
    <property type="match status" value="1"/>
</dbReference>
<dbReference type="InterPro" id="IPR052958">
    <property type="entry name" value="IFN-induced_PKR_regulator"/>
</dbReference>
<keyword evidence="2" id="KW-1185">Reference proteome</keyword>
<organism evidence="2 3">
    <name type="scientific">Sipha flava</name>
    <name type="common">yellow sugarcane aphid</name>
    <dbReference type="NCBI Taxonomy" id="143950"/>
    <lineage>
        <taxon>Eukaryota</taxon>
        <taxon>Metazoa</taxon>
        <taxon>Ecdysozoa</taxon>
        <taxon>Arthropoda</taxon>
        <taxon>Hexapoda</taxon>
        <taxon>Insecta</taxon>
        <taxon>Pterygota</taxon>
        <taxon>Neoptera</taxon>
        <taxon>Paraneoptera</taxon>
        <taxon>Hemiptera</taxon>
        <taxon>Sternorrhyncha</taxon>
        <taxon>Aphidomorpha</taxon>
        <taxon>Aphidoidea</taxon>
        <taxon>Aphididae</taxon>
        <taxon>Sipha</taxon>
    </lineage>
</organism>
<dbReference type="OrthoDB" id="6582113at2759"/>
<name>A0A8B8F8Q1_9HEMI</name>
<sequence length="585" mass="67383">MKRINTYFKVLDSSESNSKLTTNDVQTSNTETVSVVDHSIFDINIHVGKKLNDAEKIKYLENIWIPAKTFSFPSTEHGKKLLKFQYSWLEKWNWLAYSKVKDGCKYCVLFSQSKGGKGNQPLGQLCTEAFNKWKHAVERFNNHEKTNYHQNSVIDFQSVSAIVIGKSDSVYHQLNKAEKTQKENNQKIIIPVIDSVLLCGRQGIALRGHRDSGVLKLEDPIINEGNFRALLRFFLKATATSGDKSFILARENCARNAQYITDETADISGTEQFALCARYYDKKNKNIHEDFLKFIPVHDVSSKSLANHIIIELKELNVDVNNLRGQGYDGAAKEIIMWNDSDTSSKANQLLLALQASEFNVALTILNYVFQYTHSLCKYLQTTNIDLVEAVEHISLVKKKLMSIRKNVSIEFNKLYNDPNERLNDFEIKIEIPRLAKRQKHRINISINDPEEYFKIALFIPFLDSYIQQLNDRFINHKNIISGFQMLMNSSTFNEERLKELVEFYNLFPNVFKLLQILVTLPVTSCEAEGSFSTLKRIKTYLRNSTSESRLNGLAALNIHYDIDVKSEELIQRLSNLKRRLDFIL</sequence>